<dbReference type="InterPro" id="IPR006595">
    <property type="entry name" value="CTLH_C"/>
</dbReference>
<feature type="region of interest" description="Disordered" evidence="1">
    <location>
        <begin position="542"/>
        <end position="603"/>
    </location>
</feature>
<gene>
    <name evidence="4" type="ORF">WOLCODRAFT_21696</name>
</gene>
<feature type="compositionally biased region" description="Acidic residues" evidence="1">
    <location>
        <begin position="472"/>
        <end position="486"/>
    </location>
</feature>
<proteinExistence type="predicted"/>
<sequence>MTTRPSRSASIPSPSGASYPAVARSLDINFSIPFTRPGAAETSPRARRTSTVSRSPVRARGPSTSPVRSTHLSSSFPISLPTMNRGVAPGQRPQASSSTFQPRIVRQTSSPASHHDTTACVPGPAVSSSPTRVRRPSLGVHSAPAPTIVRSTPPYAPLASPFAGPTPPSHATTHADGFPLPAYLQHSILSDHLCTDPAQIAQGSRSTLAAPYPGVRAQTIVPASYPYLRRSPTPAMDSDSEGTPSPSPPPETQAIPTTTVLAPLTLMLPTRWNEQDRNALLSLTSDGCDLSFSGPSCTGEKDAAAARANHPIPPACGVYYFEVEILSSGSKGHISIGFSADSVRLSRIPGWEARSWGYHADDGYCFQGAKDGSSYGPTFGTGDVIGCGIDFAVQRAFYTKNGIFIKHLFDNIPTNTPLFPSVGMRHSGESIRVNFGATPFRYAIEDYVRMRKDKVWDGIMRDGKDWDPSKDIDDESGGMDVDEEGSPDVKRVLVEGVGKKASPVVDAETRATLHKLVLSYLEHHGYARTARAFRSQVARDNSLDPLPLAPVKREDAMDTDDYPKPSTSGSKPISISSLVHGPTHGGYDNASSDFDDLDPSDPETRDLQMRLSILNAVRAGDIDRALEGLHTHYPSAAEAQEGLLLFRLRCRKFVELVLAASAAFRRVKDAEKDAAHRDAGAEMGADGAAPELDGEGAMDVDDPSPEALSPSVLGDAPTGAHKSAVVASLSEIAKSALHEALAYGQGLEADYKADNRPTVRLHLRRTFGVVAYDDPENAGGDVGAMAGQEARVELAGEVNQAILESQGRPVHPALETLYRQTGACLVHLGLNGTGAAAYADARQELLES</sequence>
<feature type="domain" description="B30.2/SPRY" evidence="2">
    <location>
        <begin position="250"/>
        <end position="440"/>
    </location>
</feature>
<dbReference type="OrthoDB" id="25503at2759"/>
<feature type="compositionally biased region" description="Low complexity" evidence="1">
    <location>
        <begin position="564"/>
        <end position="577"/>
    </location>
</feature>
<dbReference type="InterPro" id="IPR035782">
    <property type="entry name" value="SPRY_RanBP9/10"/>
</dbReference>
<dbReference type="InterPro" id="IPR043136">
    <property type="entry name" value="B30.2/SPRY_sf"/>
</dbReference>
<feature type="region of interest" description="Disordered" evidence="1">
    <location>
        <begin position="675"/>
        <end position="716"/>
    </location>
</feature>
<dbReference type="SMART" id="SM00757">
    <property type="entry name" value="CRA"/>
    <property type="match status" value="1"/>
</dbReference>
<evidence type="ECO:0000259" key="2">
    <source>
        <dbReference type="PROSITE" id="PS50188"/>
    </source>
</evidence>
<dbReference type="Pfam" id="PF00622">
    <property type="entry name" value="SPRY"/>
    <property type="match status" value="1"/>
</dbReference>
<reference evidence="4 5" key="1">
    <citation type="journal article" date="2012" name="Science">
        <title>The Paleozoic origin of enzymatic lignin decomposition reconstructed from 31 fungal genomes.</title>
        <authorList>
            <person name="Floudas D."/>
            <person name="Binder M."/>
            <person name="Riley R."/>
            <person name="Barry K."/>
            <person name="Blanchette R.A."/>
            <person name="Henrissat B."/>
            <person name="Martinez A.T."/>
            <person name="Otillar R."/>
            <person name="Spatafora J.W."/>
            <person name="Yadav J.S."/>
            <person name="Aerts A."/>
            <person name="Benoit I."/>
            <person name="Boyd A."/>
            <person name="Carlson A."/>
            <person name="Copeland A."/>
            <person name="Coutinho P.M."/>
            <person name="de Vries R.P."/>
            <person name="Ferreira P."/>
            <person name="Findley K."/>
            <person name="Foster B."/>
            <person name="Gaskell J."/>
            <person name="Glotzer D."/>
            <person name="Gorecki P."/>
            <person name="Heitman J."/>
            <person name="Hesse C."/>
            <person name="Hori C."/>
            <person name="Igarashi K."/>
            <person name="Jurgens J.A."/>
            <person name="Kallen N."/>
            <person name="Kersten P."/>
            <person name="Kohler A."/>
            <person name="Kuees U."/>
            <person name="Kumar T.K.A."/>
            <person name="Kuo A."/>
            <person name="LaButti K."/>
            <person name="Larrondo L.F."/>
            <person name="Lindquist E."/>
            <person name="Ling A."/>
            <person name="Lombard V."/>
            <person name="Lucas S."/>
            <person name="Lundell T."/>
            <person name="Martin R."/>
            <person name="McLaughlin D.J."/>
            <person name="Morgenstern I."/>
            <person name="Morin E."/>
            <person name="Murat C."/>
            <person name="Nagy L.G."/>
            <person name="Nolan M."/>
            <person name="Ohm R.A."/>
            <person name="Patyshakuliyeva A."/>
            <person name="Rokas A."/>
            <person name="Ruiz-Duenas F.J."/>
            <person name="Sabat G."/>
            <person name="Salamov A."/>
            <person name="Samejima M."/>
            <person name="Schmutz J."/>
            <person name="Slot J.C."/>
            <person name="St John F."/>
            <person name="Stenlid J."/>
            <person name="Sun H."/>
            <person name="Sun S."/>
            <person name="Syed K."/>
            <person name="Tsang A."/>
            <person name="Wiebenga A."/>
            <person name="Young D."/>
            <person name="Pisabarro A."/>
            <person name="Eastwood D.C."/>
            <person name="Martin F."/>
            <person name="Cullen D."/>
            <person name="Grigoriev I.V."/>
            <person name="Hibbett D.S."/>
        </authorList>
    </citation>
    <scope>NUCLEOTIDE SEQUENCE [LARGE SCALE GENOMIC DNA]</scope>
    <source>
        <strain evidence="4 5">MD-104</strain>
    </source>
</reference>
<feature type="region of interest" description="Disordered" evidence="1">
    <location>
        <begin position="466"/>
        <end position="486"/>
    </location>
</feature>
<dbReference type="SMART" id="SM00449">
    <property type="entry name" value="SPRY"/>
    <property type="match status" value="1"/>
</dbReference>
<dbReference type="InterPro" id="IPR013144">
    <property type="entry name" value="CRA_dom"/>
</dbReference>
<dbReference type="OMA" id="YGQQLRM"/>
<evidence type="ECO:0000256" key="1">
    <source>
        <dbReference type="SAM" id="MobiDB-lite"/>
    </source>
</evidence>
<feature type="region of interest" description="Disordered" evidence="1">
    <location>
        <begin position="34"/>
        <end position="146"/>
    </location>
</feature>
<keyword evidence="5" id="KW-1185">Reference proteome</keyword>
<dbReference type="PROSITE" id="PS50896">
    <property type="entry name" value="LISH"/>
    <property type="match status" value="1"/>
</dbReference>
<dbReference type="PANTHER" id="PTHR12864">
    <property type="entry name" value="RAN BINDING PROTEIN 9-RELATED"/>
    <property type="match status" value="1"/>
</dbReference>
<dbReference type="SMART" id="SM00667">
    <property type="entry name" value="LisH"/>
    <property type="match status" value="1"/>
</dbReference>
<dbReference type="Gene3D" id="2.60.120.920">
    <property type="match status" value="1"/>
</dbReference>
<accession>A0A2H3ISS5</accession>
<feature type="region of interest" description="Disordered" evidence="1">
    <location>
        <begin position="1"/>
        <end position="20"/>
    </location>
</feature>
<dbReference type="EMBL" id="KB467831">
    <property type="protein sequence ID" value="PCH33036.1"/>
    <property type="molecule type" value="Genomic_DNA"/>
</dbReference>
<dbReference type="PROSITE" id="PS50897">
    <property type="entry name" value="CTLH"/>
    <property type="match status" value="1"/>
</dbReference>
<dbReference type="InterPro" id="IPR001870">
    <property type="entry name" value="B30.2/SPRY"/>
</dbReference>
<feature type="compositionally biased region" description="Polar residues" evidence="1">
    <location>
        <begin position="93"/>
        <end position="112"/>
    </location>
</feature>
<dbReference type="AlphaFoldDB" id="A0A2H3ISS5"/>
<evidence type="ECO:0000313" key="4">
    <source>
        <dbReference type="EMBL" id="PCH33036.1"/>
    </source>
</evidence>
<dbReference type="InterPro" id="IPR024964">
    <property type="entry name" value="CTLH/CRA"/>
</dbReference>
<dbReference type="InterPro" id="IPR050618">
    <property type="entry name" value="Ubq-SigPath_Reg"/>
</dbReference>
<dbReference type="InterPro" id="IPR006594">
    <property type="entry name" value="LisH"/>
</dbReference>
<dbReference type="STRING" id="742152.A0A2H3ISS5"/>
<protein>
    <submittedName>
        <fullName evidence="4">SPRY-domain-containing protein</fullName>
    </submittedName>
</protein>
<feature type="compositionally biased region" description="Low complexity" evidence="1">
    <location>
        <begin position="49"/>
        <end position="60"/>
    </location>
</feature>
<dbReference type="PROSITE" id="PS50188">
    <property type="entry name" value="B302_SPRY"/>
    <property type="match status" value="1"/>
</dbReference>
<dbReference type="Proteomes" id="UP000218811">
    <property type="component" value="Unassembled WGS sequence"/>
</dbReference>
<dbReference type="CDD" id="cd12909">
    <property type="entry name" value="SPRY_RanBP9_10"/>
    <property type="match status" value="1"/>
</dbReference>
<evidence type="ECO:0000259" key="3">
    <source>
        <dbReference type="PROSITE" id="PS50897"/>
    </source>
</evidence>
<dbReference type="SUPFAM" id="SSF49899">
    <property type="entry name" value="Concanavalin A-like lectins/glucanases"/>
    <property type="match status" value="1"/>
</dbReference>
<feature type="compositionally biased region" description="Polar residues" evidence="1">
    <location>
        <begin position="62"/>
        <end position="77"/>
    </location>
</feature>
<dbReference type="Pfam" id="PF10607">
    <property type="entry name" value="CTLH"/>
    <property type="match status" value="1"/>
</dbReference>
<feature type="region of interest" description="Disordered" evidence="1">
    <location>
        <begin position="227"/>
        <end position="255"/>
    </location>
</feature>
<dbReference type="InterPro" id="IPR013320">
    <property type="entry name" value="ConA-like_dom_sf"/>
</dbReference>
<name>A0A2H3ISS5_WOLCO</name>
<feature type="domain" description="CTLH" evidence="3">
    <location>
        <begin position="610"/>
        <end position="664"/>
    </location>
</feature>
<dbReference type="InterPro" id="IPR003877">
    <property type="entry name" value="SPRY_dom"/>
</dbReference>
<evidence type="ECO:0000313" key="5">
    <source>
        <dbReference type="Proteomes" id="UP000218811"/>
    </source>
</evidence>
<feature type="compositionally biased region" description="Acidic residues" evidence="1">
    <location>
        <begin position="692"/>
        <end position="704"/>
    </location>
</feature>
<organism evidence="4 5">
    <name type="scientific">Wolfiporia cocos (strain MD-104)</name>
    <name type="common">Brown rot fungus</name>
    <dbReference type="NCBI Taxonomy" id="742152"/>
    <lineage>
        <taxon>Eukaryota</taxon>
        <taxon>Fungi</taxon>
        <taxon>Dikarya</taxon>
        <taxon>Basidiomycota</taxon>
        <taxon>Agaricomycotina</taxon>
        <taxon>Agaricomycetes</taxon>
        <taxon>Polyporales</taxon>
        <taxon>Phaeolaceae</taxon>
        <taxon>Wolfiporia</taxon>
    </lineage>
</organism>